<feature type="compositionally biased region" description="Low complexity" evidence="1">
    <location>
        <begin position="44"/>
        <end position="57"/>
    </location>
</feature>
<reference evidence="2" key="1">
    <citation type="submission" date="2021-03" db="EMBL/GenBank/DDBJ databases">
        <authorList>
            <person name="Tagirdzhanova G."/>
        </authorList>
    </citation>
    <scope>NUCLEOTIDE SEQUENCE</scope>
</reference>
<evidence type="ECO:0000256" key="1">
    <source>
        <dbReference type="SAM" id="MobiDB-lite"/>
    </source>
</evidence>
<comment type="caution">
    <text evidence="2">The sequence shown here is derived from an EMBL/GenBank/DDBJ whole genome shotgun (WGS) entry which is preliminary data.</text>
</comment>
<gene>
    <name evidence="2" type="ORF">HETSPECPRED_004112</name>
</gene>
<feature type="region of interest" description="Disordered" evidence="1">
    <location>
        <begin position="186"/>
        <end position="218"/>
    </location>
</feature>
<organism evidence="2 3">
    <name type="scientific">Heterodermia speciosa</name>
    <dbReference type="NCBI Taxonomy" id="116794"/>
    <lineage>
        <taxon>Eukaryota</taxon>
        <taxon>Fungi</taxon>
        <taxon>Dikarya</taxon>
        <taxon>Ascomycota</taxon>
        <taxon>Pezizomycotina</taxon>
        <taxon>Lecanoromycetes</taxon>
        <taxon>OSLEUM clade</taxon>
        <taxon>Lecanoromycetidae</taxon>
        <taxon>Caliciales</taxon>
        <taxon>Physciaceae</taxon>
        <taxon>Heterodermia</taxon>
    </lineage>
</organism>
<evidence type="ECO:0000313" key="2">
    <source>
        <dbReference type="EMBL" id="CAF9919765.1"/>
    </source>
</evidence>
<dbReference type="AlphaFoldDB" id="A0A8H3IGB9"/>
<dbReference type="EMBL" id="CAJPDS010000024">
    <property type="protein sequence ID" value="CAF9919765.1"/>
    <property type="molecule type" value="Genomic_DNA"/>
</dbReference>
<dbReference type="Proteomes" id="UP000664521">
    <property type="component" value="Unassembled WGS sequence"/>
</dbReference>
<evidence type="ECO:0000313" key="3">
    <source>
        <dbReference type="Proteomes" id="UP000664521"/>
    </source>
</evidence>
<accession>A0A8H3IGB9</accession>
<feature type="compositionally biased region" description="Low complexity" evidence="1">
    <location>
        <begin position="314"/>
        <end position="323"/>
    </location>
</feature>
<feature type="compositionally biased region" description="Low complexity" evidence="1">
    <location>
        <begin position="379"/>
        <end position="389"/>
    </location>
</feature>
<keyword evidence="3" id="KW-1185">Reference proteome</keyword>
<feature type="compositionally biased region" description="Polar residues" evidence="1">
    <location>
        <begin position="27"/>
        <end position="43"/>
    </location>
</feature>
<name>A0A8H3IGB9_9LECA</name>
<feature type="compositionally biased region" description="Polar residues" evidence="1">
    <location>
        <begin position="248"/>
        <end position="266"/>
    </location>
</feature>
<feature type="region of interest" description="Disordered" evidence="1">
    <location>
        <begin position="243"/>
        <end position="427"/>
    </location>
</feature>
<feature type="region of interest" description="Disordered" evidence="1">
    <location>
        <begin position="1"/>
        <end position="121"/>
    </location>
</feature>
<proteinExistence type="predicted"/>
<sequence length="427" mass="46135">MATTPPLQVALHTPPTPLHGARYDSYQPYSTRKSTRQSNQRAVQTYSPPSSTQTSPQKKLFNTGRTKGAKSGTSNGSSFDSALSQNMDGSSISLERTSITGASMLPTPAKTPRKKHTQAANGIGRVLFAVRPDTVEEAMPTPRKNKRNRRHVGFSLDSEAESEGGIQIFTDSQDKVPELDLSEANPFIDHPMKRDPPKVSSKAKVSIKRKPQSESVSKDTIKDAFDHERGMVYVFRGRKIYKPFPRDSPSSSENPITSTTHFTRSSVKPRLLFPTAQQQRERQLADEEAITDIEASHDSDMTDVATEETETEEVGGTHVVTPVKTSFTPATPPTTVHATRAATKKGVEASPLDAAPVEEVKKKGGKRSPFDGWARRKAGTSGSASTAAGKGRKRQGEPLEKGDDDSDGGVPINGGVNKKVKANTAGS</sequence>
<dbReference type="OrthoDB" id="5398515at2759"/>
<protein>
    <submittedName>
        <fullName evidence="2">Uncharacterized protein</fullName>
    </submittedName>
</protein>
<feature type="compositionally biased region" description="Polar residues" evidence="1">
    <location>
        <begin position="71"/>
        <end position="101"/>
    </location>
</feature>